<accession>A0ABD2NS11</accession>
<evidence type="ECO:0000313" key="11">
    <source>
        <dbReference type="Proteomes" id="UP001516400"/>
    </source>
</evidence>
<evidence type="ECO:0000256" key="6">
    <source>
        <dbReference type="ARBA" id="ARBA00022989"/>
    </source>
</evidence>
<keyword evidence="5" id="KW-0769">Symport</keyword>
<name>A0ABD2NS11_9CUCU</name>
<dbReference type="PANTHER" id="PTHR11616">
    <property type="entry name" value="SODIUM/CHLORIDE DEPENDENT TRANSPORTER"/>
    <property type="match status" value="1"/>
</dbReference>
<evidence type="ECO:0000256" key="8">
    <source>
        <dbReference type="PIRSR" id="PIRSR600175-1"/>
    </source>
</evidence>
<feature type="transmembrane region" description="Helical" evidence="9">
    <location>
        <begin position="442"/>
        <end position="465"/>
    </location>
</feature>
<feature type="transmembrane region" description="Helical" evidence="9">
    <location>
        <begin position="148"/>
        <end position="164"/>
    </location>
</feature>
<keyword evidence="8" id="KW-0915">Sodium</keyword>
<evidence type="ECO:0000256" key="7">
    <source>
        <dbReference type="ARBA" id="ARBA00023136"/>
    </source>
</evidence>
<feature type="transmembrane region" description="Helical" evidence="9">
    <location>
        <begin position="91"/>
        <end position="109"/>
    </location>
</feature>
<gene>
    <name evidence="10" type="ORF">HHI36_004669</name>
</gene>
<keyword evidence="8" id="KW-0479">Metal-binding</keyword>
<evidence type="ECO:0000256" key="5">
    <source>
        <dbReference type="ARBA" id="ARBA00022847"/>
    </source>
</evidence>
<keyword evidence="3" id="KW-0813">Transport</keyword>
<dbReference type="InterPro" id="IPR037272">
    <property type="entry name" value="SNS_sf"/>
</dbReference>
<evidence type="ECO:0000256" key="4">
    <source>
        <dbReference type="ARBA" id="ARBA00022692"/>
    </source>
</evidence>
<dbReference type="GO" id="GO:0016020">
    <property type="term" value="C:membrane"/>
    <property type="evidence" value="ECO:0007669"/>
    <property type="project" value="UniProtKB-SubCell"/>
</dbReference>
<dbReference type="AlphaFoldDB" id="A0ABD2NS11"/>
<keyword evidence="4 9" id="KW-0812">Transmembrane</keyword>
<feature type="binding site" evidence="8">
    <location>
        <position position="75"/>
    </location>
    <ligand>
        <name>Na(+)</name>
        <dbReference type="ChEBI" id="CHEBI:29101"/>
        <label>1</label>
    </ligand>
</feature>
<keyword evidence="7 9" id="KW-0472">Membrane</keyword>
<feature type="transmembrane region" description="Helical" evidence="9">
    <location>
        <begin position="300"/>
        <end position="319"/>
    </location>
</feature>
<reference evidence="10 11" key="1">
    <citation type="journal article" date="2021" name="BMC Biol.">
        <title>Horizontally acquired antibacterial genes associated with adaptive radiation of ladybird beetles.</title>
        <authorList>
            <person name="Li H.S."/>
            <person name="Tang X.F."/>
            <person name="Huang Y.H."/>
            <person name="Xu Z.Y."/>
            <person name="Chen M.L."/>
            <person name="Du X.Y."/>
            <person name="Qiu B.Y."/>
            <person name="Chen P.T."/>
            <person name="Zhang W."/>
            <person name="Slipinski A."/>
            <person name="Escalona H.E."/>
            <person name="Waterhouse R.M."/>
            <person name="Zwick A."/>
            <person name="Pang H."/>
        </authorList>
    </citation>
    <scope>NUCLEOTIDE SEQUENCE [LARGE SCALE GENOMIC DNA]</scope>
    <source>
        <strain evidence="10">SYSU2018</strain>
    </source>
</reference>
<protein>
    <submittedName>
        <fullName evidence="10">Uncharacterized protein</fullName>
    </submittedName>
</protein>
<dbReference type="Pfam" id="PF00209">
    <property type="entry name" value="SNF"/>
    <property type="match status" value="2"/>
</dbReference>
<proteinExistence type="inferred from homology"/>
<dbReference type="PROSITE" id="PS50267">
    <property type="entry name" value="NA_NEUROTRAN_SYMP_3"/>
    <property type="match status" value="1"/>
</dbReference>
<feature type="transmembrane region" description="Helical" evidence="9">
    <location>
        <begin position="415"/>
        <end position="436"/>
    </location>
</feature>
<evidence type="ECO:0000256" key="3">
    <source>
        <dbReference type="ARBA" id="ARBA00022448"/>
    </source>
</evidence>
<dbReference type="PRINTS" id="PR00176">
    <property type="entry name" value="NANEUSMPORT"/>
</dbReference>
<dbReference type="SUPFAM" id="SSF161070">
    <property type="entry name" value="SNF-like"/>
    <property type="match status" value="1"/>
</dbReference>
<organism evidence="10 11">
    <name type="scientific">Cryptolaemus montrouzieri</name>
    <dbReference type="NCBI Taxonomy" id="559131"/>
    <lineage>
        <taxon>Eukaryota</taxon>
        <taxon>Metazoa</taxon>
        <taxon>Ecdysozoa</taxon>
        <taxon>Arthropoda</taxon>
        <taxon>Hexapoda</taxon>
        <taxon>Insecta</taxon>
        <taxon>Pterygota</taxon>
        <taxon>Neoptera</taxon>
        <taxon>Endopterygota</taxon>
        <taxon>Coleoptera</taxon>
        <taxon>Polyphaga</taxon>
        <taxon>Cucujiformia</taxon>
        <taxon>Coccinelloidea</taxon>
        <taxon>Coccinellidae</taxon>
        <taxon>Scymninae</taxon>
        <taxon>Scymnini</taxon>
        <taxon>Cryptolaemus</taxon>
    </lineage>
</organism>
<comment type="subcellular location">
    <subcellularLocation>
        <location evidence="1">Membrane</location>
        <topology evidence="1">Multi-pass membrane protein</topology>
    </subcellularLocation>
</comment>
<keyword evidence="6 9" id="KW-1133">Transmembrane helix</keyword>
<comment type="caution">
    <text evidence="10">The sequence shown here is derived from an EMBL/GenBank/DDBJ whole genome shotgun (WGS) entry which is preliminary data.</text>
</comment>
<dbReference type="PANTHER" id="PTHR11616:SF240">
    <property type="entry name" value="BLOATED TUBULES, ISOFORM B-RELATED"/>
    <property type="match status" value="1"/>
</dbReference>
<evidence type="ECO:0000256" key="1">
    <source>
        <dbReference type="ARBA" id="ARBA00004141"/>
    </source>
</evidence>
<comment type="similarity">
    <text evidence="2">Belongs to the sodium:neurotransmitter symporter (SNF) (TC 2.A.22) family.</text>
</comment>
<feature type="transmembrane region" description="Helical" evidence="9">
    <location>
        <begin position="235"/>
        <end position="259"/>
    </location>
</feature>
<feature type="transmembrane region" description="Helical" evidence="9">
    <location>
        <begin position="62"/>
        <end position="79"/>
    </location>
</feature>
<keyword evidence="11" id="KW-1185">Reference proteome</keyword>
<evidence type="ECO:0000313" key="10">
    <source>
        <dbReference type="EMBL" id="KAL3281460.1"/>
    </source>
</evidence>
<dbReference type="EMBL" id="JABFTP020000144">
    <property type="protein sequence ID" value="KAL3281460.1"/>
    <property type="molecule type" value="Genomic_DNA"/>
</dbReference>
<dbReference type="GO" id="GO:0015293">
    <property type="term" value="F:symporter activity"/>
    <property type="evidence" value="ECO:0007669"/>
    <property type="project" value="UniProtKB-KW"/>
</dbReference>
<sequence>MPFGKQVTNNIGGIPSVSQRNSDALSNFTILHPRESPTVGSRMGDLITEDDYGDFWSSRAEFVFATLLYCLNIGNLWRFPTQALKYGEGAFVYVYLILSLVFGIPLLFFEVAIGQYTNKGLMKVFHIVPLVEGVSLSMVFYCNTIIHLYDMIGVFNFIYFFSFVRTNAPLSSRTNYGEMCFYENRTNSLENLHFLNEVVMLYLHAFEQMIISLGLGMGPLINFGSYTTFRTPIHIDAVTVNICTMLASFLMTLIVFGAVGVHSNEQGYSDAVLEGQEYYVHVLLSKLFGRMAYGYTNVNIFLFYGAFFLAGFFASVKYGELMIQFIYSKWDINPKHSSKIVLAFCLCQFVLGCGMMSYHGIILLYWSAHNIFSVFSVMTLVALEVSALSFIYRMRNFCEDVEFMIGYRPSRWYKIVWYSSPFLCIIAIVAAGLEYYEIGVDWYGGFCLFSYLLVVVLPIVINGIYTCYQHIKKGVSIAESHLISH</sequence>
<evidence type="ECO:0000256" key="9">
    <source>
        <dbReference type="SAM" id="Phobius"/>
    </source>
</evidence>
<dbReference type="InterPro" id="IPR000175">
    <property type="entry name" value="Na/ntran_symport"/>
</dbReference>
<evidence type="ECO:0000256" key="2">
    <source>
        <dbReference type="ARBA" id="ARBA00006459"/>
    </source>
</evidence>
<feature type="transmembrane region" description="Helical" evidence="9">
    <location>
        <begin position="372"/>
        <end position="394"/>
    </location>
</feature>
<dbReference type="Proteomes" id="UP001516400">
    <property type="component" value="Unassembled WGS sequence"/>
</dbReference>
<feature type="transmembrane region" description="Helical" evidence="9">
    <location>
        <begin position="340"/>
        <end position="366"/>
    </location>
</feature>